<dbReference type="InterPro" id="IPR036388">
    <property type="entry name" value="WH-like_DNA-bd_sf"/>
</dbReference>
<evidence type="ECO:0000256" key="8">
    <source>
        <dbReference type="PROSITE-ProRule" id="PRU00169"/>
    </source>
</evidence>
<dbReference type="SMART" id="SM00862">
    <property type="entry name" value="Trans_reg_C"/>
    <property type="match status" value="1"/>
</dbReference>
<dbReference type="InterPro" id="IPR011006">
    <property type="entry name" value="CheY-like_superfamily"/>
</dbReference>
<dbReference type="InterPro" id="IPR039420">
    <property type="entry name" value="WalR-like"/>
</dbReference>
<evidence type="ECO:0000313" key="12">
    <source>
        <dbReference type="EMBL" id="RDY24161.1"/>
    </source>
</evidence>
<dbReference type="EMBL" id="NOJZ02000005">
    <property type="protein sequence ID" value="RDY24161.1"/>
    <property type="molecule type" value="Genomic_DNA"/>
</dbReference>
<dbReference type="Gene3D" id="3.40.50.2300">
    <property type="match status" value="1"/>
</dbReference>
<keyword evidence="2 8" id="KW-0597">Phosphoprotein</keyword>
<accession>A0A371IUL7</accession>
<dbReference type="OrthoDB" id="9790442at2"/>
<dbReference type="SMART" id="SM00448">
    <property type="entry name" value="REC"/>
    <property type="match status" value="1"/>
</dbReference>
<dbReference type="Gene3D" id="6.10.250.690">
    <property type="match status" value="1"/>
</dbReference>
<dbReference type="PROSITE" id="PS51755">
    <property type="entry name" value="OMPR_PHOB"/>
    <property type="match status" value="1"/>
</dbReference>
<dbReference type="Pfam" id="PF00072">
    <property type="entry name" value="Response_reg"/>
    <property type="match status" value="1"/>
</dbReference>
<name>A0A371IUL7_9FIRM</name>
<sequence length="237" mass="27220">MSLGGRNLENPLLILICDDQESVHDTVGEYLKIEGINYVSAYDGLDALQKAKNINPDLILLDLMMPKIFGVDVCKEIRKNSEVPIIMLTARAETVDRIIGLEIGADDYIAKPFSPREVVARIKTVLRRTTTSVCKSKHKIKYENLEIDLDKHEVYVKGEYVKVTPKEIKIFYMLASNPGNIFSREHILSEVWGYDYFGDTRVVDTQIKRLRKKIPNYELNWDIKSIYGVGYKFEVVQ</sequence>
<evidence type="ECO:0000256" key="3">
    <source>
        <dbReference type="ARBA" id="ARBA00023012"/>
    </source>
</evidence>
<protein>
    <recommendedName>
        <fullName evidence="1">Stage 0 sporulation protein A homolog</fullName>
    </recommendedName>
</protein>
<comment type="caution">
    <text evidence="12">The sequence shown here is derived from an EMBL/GenBank/DDBJ whole genome shotgun (WGS) entry which is preliminary data.</text>
</comment>
<dbReference type="GO" id="GO:0000976">
    <property type="term" value="F:transcription cis-regulatory region binding"/>
    <property type="evidence" value="ECO:0007669"/>
    <property type="project" value="TreeGrafter"/>
</dbReference>
<keyword evidence="13" id="KW-1185">Reference proteome</keyword>
<evidence type="ECO:0000259" key="11">
    <source>
        <dbReference type="PROSITE" id="PS51755"/>
    </source>
</evidence>
<dbReference type="InterPro" id="IPR016032">
    <property type="entry name" value="Sig_transdc_resp-reg_C-effctor"/>
</dbReference>
<dbReference type="GO" id="GO:0005829">
    <property type="term" value="C:cytosol"/>
    <property type="evidence" value="ECO:0007669"/>
    <property type="project" value="TreeGrafter"/>
</dbReference>
<evidence type="ECO:0000259" key="10">
    <source>
        <dbReference type="PROSITE" id="PS50110"/>
    </source>
</evidence>
<evidence type="ECO:0000256" key="2">
    <source>
        <dbReference type="ARBA" id="ARBA00022553"/>
    </source>
</evidence>
<dbReference type="FunFam" id="1.10.10.10:FF:000018">
    <property type="entry name" value="DNA-binding response regulator ResD"/>
    <property type="match status" value="1"/>
</dbReference>
<dbReference type="Proteomes" id="UP000243494">
    <property type="component" value="Unassembled WGS sequence"/>
</dbReference>
<evidence type="ECO:0000313" key="13">
    <source>
        <dbReference type="Proteomes" id="UP000243494"/>
    </source>
</evidence>
<feature type="domain" description="OmpR/PhoB-type" evidence="11">
    <location>
        <begin position="137"/>
        <end position="235"/>
    </location>
</feature>
<feature type="modified residue" description="4-aspartylphosphate" evidence="8">
    <location>
        <position position="62"/>
    </location>
</feature>
<dbReference type="InterPro" id="IPR001789">
    <property type="entry name" value="Sig_transdc_resp-reg_receiver"/>
</dbReference>
<feature type="DNA-binding region" description="OmpR/PhoB-type" evidence="9">
    <location>
        <begin position="137"/>
        <end position="235"/>
    </location>
</feature>
<dbReference type="SUPFAM" id="SSF52172">
    <property type="entry name" value="CheY-like"/>
    <property type="match status" value="1"/>
</dbReference>
<dbReference type="AlphaFoldDB" id="A0A371IUL7"/>
<feature type="domain" description="Response regulatory" evidence="10">
    <location>
        <begin position="13"/>
        <end position="126"/>
    </location>
</feature>
<dbReference type="Pfam" id="PF00486">
    <property type="entry name" value="Trans_reg_C"/>
    <property type="match status" value="1"/>
</dbReference>
<dbReference type="PANTHER" id="PTHR48111:SF1">
    <property type="entry name" value="TWO-COMPONENT RESPONSE REGULATOR ORR33"/>
    <property type="match status" value="1"/>
</dbReference>
<evidence type="ECO:0000256" key="9">
    <source>
        <dbReference type="PROSITE-ProRule" id="PRU01091"/>
    </source>
</evidence>
<evidence type="ECO:0000256" key="6">
    <source>
        <dbReference type="ARBA" id="ARBA00023163"/>
    </source>
</evidence>
<gene>
    <name evidence="12" type="ORF">CHF27_004920</name>
</gene>
<dbReference type="GO" id="GO:0000156">
    <property type="term" value="F:phosphorelay response regulator activity"/>
    <property type="evidence" value="ECO:0007669"/>
    <property type="project" value="TreeGrafter"/>
</dbReference>
<dbReference type="InterPro" id="IPR001867">
    <property type="entry name" value="OmpR/PhoB-type_DNA-bd"/>
</dbReference>
<dbReference type="Gene3D" id="1.10.10.10">
    <property type="entry name" value="Winged helix-like DNA-binding domain superfamily/Winged helix DNA-binding domain"/>
    <property type="match status" value="1"/>
</dbReference>
<dbReference type="FunFam" id="3.40.50.2300:FF:000001">
    <property type="entry name" value="DNA-binding response regulator PhoB"/>
    <property type="match status" value="1"/>
</dbReference>
<dbReference type="PROSITE" id="PS50110">
    <property type="entry name" value="RESPONSE_REGULATORY"/>
    <property type="match status" value="1"/>
</dbReference>
<dbReference type="CDD" id="cd00383">
    <property type="entry name" value="trans_reg_C"/>
    <property type="match status" value="1"/>
</dbReference>
<comment type="function">
    <text evidence="7">May play the central regulatory role in sporulation. It may be an element of the effector pathway responsible for the activation of sporulation genes in response to nutritional stress. Spo0A may act in concert with spo0H (a sigma factor) to control the expression of some genes that are critical to the sporulation process.</text>
</comment>
<evidence type="ECO:0000256" key="4">
    <source>
        <dbReference type="ARBA" id="ARBA00023015"/>
    </source>
</evidence>
<reference evidence="12 13" key="1">
    <citation type="journal article" date="2017" name="Genome Announc.">
        <title>Draft Genome Sequence of Romboutsia maritimum sp. nov. Strain CCRI-22766(T), Isolated from Coastal Estuarine Mud.</title>
        <authorList>
            <person name="Maheux A.F."/>
            <person name="Boudreau D.K."/>
            <person name="Berube E."/>
            <person name="Boissinot M."/>
            <person name="Raymond F."/>
            <person name="Brodeur S."/>
            <person name="Corbeil J."/>
            <person name="Brightwell G."/>
            <person name="Broda D."/>
            <person name="Omar R.F."/>
            <person name="Bergeron M.G."/>
        </authorList>
    </citation>
    <scope>NUCLEOTIDE SEQUENCE [LARGE SCALE GENOMIC DNA]</scope>
    <source>
        <strain evidence="12 13">CCRI-22766</strain>
    </source>
</reference>
<dbReference type="PANTHER" id="PTHR48111">
    <property type="entry name" value="REGULATOR OF RPOS"/>
    <property type="match status" value="1"/>
</dbReference>
<keyword evidence="3" id="KW-0902">Two-component regulatory system</keyword>
<proteinExistence type="predicted"/>
<evidence type="ECO:0000256" key="1">
    <source>
        <dbReference type="ARBA" id="ARBA00018672"/>
    </source>
</evidence>
<keyword evidence="5 9" id="KW-0238">DNA-binding</keyword>
<dbReference type="GO" id="GO:0032993">
    <property type="term" value="C:protein-DNA complex"/>
    <property type="evidence" value="ECO:0007669"/>
    <property type="project" value="TreeGrafter"/>
</dbReference>
<dbReference type="GO" id="GO:0006355">
    <property type="term" value="P:regulation of DNA-templated transcription"/>
    <property type="evidence" value="ECO:0007669"/>
    <property type="project" value="InterPro"/>
</dbReference>
<evidence type="ECO:0000256" key="5">
    <source>
        <dbReference type="ARBA" id="ARBA00023125"/>
    </source>
</evidence>
<organism evidence="12 13">
    <name type="scientific">Romboutsia maritimum</name>
    <dbReference type="NCBI Taxonomy" id="2020948"/>
    <lineage>
        <taxon>Bacteria</taxon>
        <taxon>Bacillati</taxon>
        <taxon>Bacillota</taxon>
        <taxon>Clostridia</taxon>
        <taxon>Peptostreptococcales</taxon>
        <taxon>Peptostreptococcaceae</taxon>
        <taxon>Romboutsia</taxon>
    </lineage>
</organism>
<keyword evidence="4" id="KW-0805">Transcription regulation</keyword>
<dbReference type="SUPFAM" id="SSF46894">
    <property type="entry name" value="C-terminal effector domain of the bipartite response regulators"/>
    <property type="match status" value="1"/>
</dbReference>
<evidence type="ECO:0000256" key="7">
    <source>
        <dbReference type="ARBA" id="ARBA00024867"/>
    </source>
</evidence>
<keyword evidence="6" id="KW-0804">Transcription</keyword>